<feature type="domain" description="VTT" evidence="7">
    <location>
        <begin position="22"/>
        <end position="152"/>
    </location>
</feature>
<feature type="transmembrane region" description="Helical" evidence="6">
    <location>
        <begin position="42"/>
        <end position="63"/>
    </location>
</feature>
<protein>
    <submittedName>
        <fullName evidence="8">DedA family protein</fullName>
    </submittedName>
</protein>
<evidence type="ECO:0000259" key="7">
    <source>
        <dbReference type="Pfam" id="PF09335"/>
    </source>
</evidence>
<dbReference type="InterPro" id="IPR032816">
    <property type="entry name" value="VTT_dom"/>
</dbReference>
<sequence length="207" mass="22961">MQQLGYFGIALLMFLDNVFPPIPSELIMPAAGFTAAQGELSIIGVIIAGSCGSILAAIMLYWIGRLLHEDRLTTWLEHHGKWLFLKPEDLKKANAWFNQHGRKIVFFGRMIPAVRSIISIPAGMSRMPFSLFLLYTSLGTIIWTTLLGLAGYYLGNNIEKFSHWLSGIGNVVVVVLVIAGGFAIRRYYKHKNHKATGHSDKSKNASA</sequence>
<keyword evidence="2" id="KW-1003">Cell membrane</keyword>
<comment type="caution">
    <text evidence="8">The sequence shown here is derived from an EMBL/GenBank/DDBJ whole genome shotgun (WGS) entry which is preliminary data.</text>
</comment>
<evidence type="ECO:0000313" key="8">
    <source>
        <dbReference type="EMBL" id="TEU25390.1"/>
    </source>
</evidence>
<evidence type="ECO:0000256" key="5">
    <source>
        <dbReference type="ARBA" id="ARBA00023136"/>
    </source>
</evidence>
<dbReference type="OrthoDB" id="9780918at2"/>
<evidence type="ECO:0000256" key="4">
    <source>
        <dbReference type="ARBA" id="ARBA00022989"/>
    </source>
</evidence>
<proteinExistence type="predicted"/>
<feature type="transmembrane region" description="Helical" evidence="6">
    <location>
        <begin position="132"/>
        <end position="155"/>
    </location>
</feature>
<dbReference type="GO" id="GO:0005886">
    <property type="term" value="C:plasma membrane"/>
    <property type="evidence" value="ECO:0007669"/>
    <property type="project" value="UniProtKB-SubCell"/>
</dbReference>
<dbReference type="InterPro" id="IPR051311">
    <property type="entry name" value="DedA_domain"/>
</dbReference>
<feature type="transmembrane region" description="Helical" evidence="6">
    <location>
        <begin position="161"/>
        <end position="184"/>
    </location>
</feature>
<dbReference type="PANTHER" id="PTHR42709">
    <property type="entry name" value="ALKALINE PHOSPHATASE LIKE PROTEIN"/>
    <property type="match status" value="1"/>
</dbReference>
<accession>A0A4Y7XBA5</accession>
<keyword evidence="9" id="KW-1185">Reference proteome</keyword>
<evidence type="ECO:0000256" key="1">
    <source>
        <dbReference type="ARBA" id="ARBA00004651"/>
    </source>
</evidence>
<comment type="subcellular location">
    <subcellularLocation>
        <location evidence="1">Cell membrane</location>
        <topology evidence="1">Multi-pass membrane protein</topology>
    </subcellularLocation>
</comment>
<keyword evidence="4 6" id="KW-1133">Transmembrane helix</keyword>
<organism evidence="8 9">
    <name type="scientific">Alkanindiges illinoisensis</name>
    <dbReference type="NCBI Taxonomy" id="197183"/>
    <lineage>
        <taxon>Bacteria</taxon>
        <taxon>Pseudomonadati</taxon>
        <taxon>Pseudomonadota</taxon>
        <taxon>Gammaproteobacteria</taxon>
        <taxon>Moraxellales</taxon>
        <taxon>Moraxellaceae</taxon>
        <taxon>Alkanindiges</taxon>
    </lineage>
</organism>
<evidence type="ECO:0000256" key="6">
    <source>
        <dbReference type="SAM" id="Phobius"/>
    </source>
</evidence>
<dbReference type="PANTHER" id="PTHR42709:SF6">
    <property type="entry name" value="UNDECAPRENYL PHOSPHATE TRANSPORTER A"/>
    <property type="match status" value="1"/>
</dbReference>
<name>A0A4Y7XBA5_9GAMM</name>
<evidence type="ECO:0000313" key="9">
    <source>
        <dbReference type="Proteomes" id="UP000297834"/>
    </source>
</evidence>
<keyword evidence="3 6" id="KW-0812">Transmembrane</keyword>
<reference evidence="8 9" key="1">
    <citation type="submission" date="2019-03" db="EMBL/GenBank/DDBJ databases">
        <title>Alkanindiges illinoisensis: a potential pathogenic isolated from ascites of a gastric cancer patient with abdominal metastasis.</title>
        <authorList>
            <person name="Hu X."/>
            <person name="Yang B."/>
            <person name="Yan X."/>
            <person name="Lin L."/>
            <person name="Zhao H."/>
            <person name="Zhou F."/>
            <person name="Su B."/>
            <person name="Chen J."/>
            <person name="Rui Y."/>
            <person name="Wang Q."/>
            <person name="Zheng L."/>
        </authorList>
    </citation>
    <scope>NUCLEOTIDE SEQUENCE [LARGE SCALE GENOMIC DNA]</scope>
    <source>
        <strain evidence="8 9">NFYY 23406</strain>
    </source>
</reference>
<dbReference type="Proteomes" id="UP000297834">
    <property type="component" value="Unassembled WGS sequence"/>
</dbReference>
<dbReference type="Pfam" id="PF09335">
    <property type="entry name" value="VTT_dom"/>
    <property type="match status" value="1"/>
</dbReference>
<dbReference type="EMBL" id="SNTY01000038">
    <property type="protein sequence ID" value="TEU25390.1"/>
    <property type="molecule type" value="Genomic_DNA"/>
</dbReference>
<gene>
    <name evidence="8" type="ORF">E2B99_09900</name>
</gene>
<evidence type="ECO:0000256" key="3">
    <source>
        <dbReference type="ARBA" id="ARBA00022692"/>
    </source>
</evidence>
<keyword evidence="5 6" id="KW-0472">Membrane</keyword>
<evidence type="ECO:0000256" key="2">
    <source>
        <dbReference type="ARBA" id="ARBA00022475"/>
    </source>
</evidence>
<dbReference type="AlphaFoldDB" id="A0A4Y7XBA5"/>